<dbReference type="InterPro" id="IPR036291">
    <property type="entry name" value="NAD(P)-bd_dom_sf"/>
</dbReference>
<dbReference type="Gene3D" id="3.40.50.720">
    <property type="entry name" value="NAD(P)-binding Rossmann-like Domain"/>
    <property type="match status" value="1"/>
</dbReference>
<dbReference type="AlphaFoldDB" id="A0A428ZMY2"/>
<sequence length="138" mass="15263">MQPWARPDDIRWILENCQTWAIVGLADNPGRAAHGVARFLQQKGKRIVPVHPSAETVWGEQGYATLADIPFAVDCVDVFRRSSEAGQFADQAAEIGAKAVWFQLAVMDHEAFGRAGEAGLRMVMDRCPAIEWPRYGPA</sequence>
<comment type="caution">
    <text evidence="2">The sequence shown here is derived from an EMBL/GenBank/DDBJ whole genome shotgun (WGS) entry which is preliminary data.</text>
</comment>
<evidence type="ECO:0000259" key="1">
    <source>
        <dbReference type="SMART" id="SM00881"/>
    </source>
</evidence>
<dbReference type="EMBL" id="QHKI01000003">
    <property type="protein sequence ID" value="RSM89412.1"/>
    <property type="molecule type" value="Genomic_DNA"/>
</dbReference>
<accession>A0A428ZMY2</accession>
<proteinExistence type="predicted"/>
<dbReference type="Proteomes" id="UP000287547">
    <property type="component" value="Unassembled WGS sequence"/>
</dbReference>
<evidence type="ECO:0000313" key="2">
    <source>
        <dbReference type="EMBL" id="RSM89412.1"/>
    </source>
</evidence>
<dbReference type="InterPro" id="IPR003781">
    <property type="entry name" value="CoA-bd"/>
</dbReference>
<feature type="domain" description="CoA-binding" evidence="1">
    <location>
        <begin position="14"/>
        <end position="106"/>
    </location>
</feature>
<dbReference type="RefSeq" id="WP_051793218.1">
    <property type="nucleotide sequence ID" value="NZ_QHKI01000003.1"/>
</dbReference>
<protein>
    <submittedName>
        <fullName evidence="2">CoA-binding protein</fullName>
    </submittedName>
</protein>
<evidence type="ECO:0000313" key="3">
    <source>
        <dbReference type="Proteomes" id="UP000287547"/>
    </source>
</evidence>
<organism evidence="2 3">
    <name type="scientific">Kibdelosporangium aridum</name>
    <dbReference type="NCBI Taxonomy" id="2030"/>
    <lineage>
        <taxon>Bacteria</taxon>
        <taxon>Bacillati</taxon>
        <taxon>Actinomycetota</taxon>
        <taxon>Actinomycetes</taxon>
        <taxon>Pseudonocardiales</taxon>
        <taxon>Pseudonocardiaceae</taxon>
        <taxon>Kibdelosporangium</taxon>
    </lineage>
</organism>
<dbReference type="OrthoDB" id="9804695at2"/>
<name>A0A428ZMY2_KIBAR</name>
<reference evidence="2 3" key="1">
    <citation type="submission" date="2018-05" db="EMBL/GenBank/DDBJ databases">
        <title>Evolution of GPA BGCs.</title>
        <authorList>
            <person name="Waglechner N."/>
            <person name="Wright G.D."/>
        </authorList>
    </citation>
    <scope>NUCLEOTIDE SEQUENCE [LARGE SCALE GENOMIC DNA]</scope>
    <source>
        <strain evidence="2 3">A82846</strain>
    </source>
</reference>
<dbReference type="Pfam" id="PF13380">
    <property type="entry name" value="CoA_binding_2"/>
    <property type="match status" value="1"/>
</dbReference>
<dbReference type="SMART" id="SM00881">
    <property type="entry name" value="CoA_binding"/>
    <property type="match status" value="1"/>
</dbReference>
<dbReference type="PANTHER" id="PTHR33303">
    <property type="entry name" value="CYTOPLASMIC PROTEIN-RELATED"/>
    <property type="match status" value="1"/>
</dbReference>
<dbReference type="PANTHER" id="PTHR33303:SF2">
    <property type="entry name" value="COA-BINDING DOMAIN-CONTAINING PROTEIN"/>
    <property type="match status" value="1"/>
</dbReference>
<gene>
    <name evidence="2" type="ORF">DMH04_05250</name>
</gene>
<dbReference type="SUPFAM" id="SSF51735">
    <property type="entry name" value="NAD(P)-binding Rossmann-fold domains"/>
    <property type="match status" value="1"/>
</dbReference>